<comment type="similarity">
    <text evidence="1">Belongs to the methyltransferase superfamily.</text>
</comment>
<gene>
    <name evidence="5" type="ORF">H4O18_19100</name>
</gene>
<accession>A0ABR7QSE5</accession>
<dbReference type="RefSeq" id="WP_187587631.1">
    <property type="nucleotide sequence ID" value="NZ_JACLHY010000028.1"/>
</dbReference>
<evidence type="ECO:0000259" key="4">
    <source>
        <dbReference type="Pfam" id="PF08241"/>
    </source>
</evidence>
<dbReference type="CDD" id="cd02440">
    <property type="entry name" value="AdoMet_MTases"/>
    <property type="match status" value="1"/>
</dbReference>
<dbReference type="PANTHER" id="PTHR44942:SF4">
    <property type="entry name" value="METHYLTRANSFERASE TYPE 11 DOMAIN-CONTAINING PROTEIN"/>
    <property type="match status" value="1"/>
</dbReference>
<protein>
    <submittedName>
        <fullName evidence="5">Class I SAM-dependent methyltransferase</fullName>
    </submittedName>
</protein>
<evidence type="ECO:0000256" key="3">
    <source>
        <dbReference type="ARBA" id="ARBA00022679"/>
    </source>
</evidence>
<name>A0ABR7QSE5_9FLAO</name>
<dbReference type="GO" id="GO:0008168">
    <property type="term" value="F:methyltransferase activity"/>
    <property type="evidence" value="ECO:0007669"/>
    <property type="project" value="UniProtKB-KW"/>
</dbReference>
<dbReference type="InterPro" id="IPR013216">
    <property type="entry name" value="Methyltransf_11"/>
</dbReference>
<proteinExistence type="inferred from homology"/>
<feature type="domain" description="Methyltransferase type 11" evidence="4">
    <location>
        <begin position="42"/>
        <end position="130"/>
    </location>
</feature>
<evidence type="ECO:0000313" key="5">
    <source>
        <dbReference type="EMBL" id="MBC8770116.1"/>
    </source>
</evidence>
<dbReference type="Proteomes" id="UP000618952">
    <property type="component" value="Unassembled WGS sequence"/>
</dbReference>
<organism evidence="5 6">
    <name type="scientific">Arenibacter arenosicollis</name>
    <dbReference type="NCBI Taxonomy" id="2762274"/>
    <lineage>
        <taxon>Bacteria</taxon>
        <taxon>Pseudomonadati</taxon>
        <taxon>Bacteroidota</taxon>
        <taxon>Flavobacteriia</taxon>
        <taxon>Flavobacteriales</taxon>
        <taxon>Flavobacteriaceae</taxon>
        <taxon>Arenibacter</taxon>
    </lineage>
</organism>
<reference evidence="5 6" key="1">
    <citation type="submission" date="2020-08" db="EMBL/GenBank/DDBJ databases">
        <title>Arenibacter gaetbuli sp. nov., isolated from a sand dune.</title>
        <authorList>
            <person name="Park S."/>
            <person name="Yoon J.-H."/>
        </authorList>
    </citation>
    <scope>NUCLEOTIDE SEQUENCE [LARGE SCALE GENOMIC DNA]</scope>
    <source>
        <strain evidence="5 6">BSSL-BM3</strain>
    </source>
</reference>
<sequence>MKKALDRFSIQSKIYKDHRPTYPEVLLKYIYSFCDAMNTCWDCGTGNGQVAALLSNSFDQVFATDISQQQIKNAITKPNIHYSVQRAEKTTFQDHYFDLITVAQAVHWFDLTSFNKEVNRVLKPNGIIAIWGYGLLKINPEIDAIVNHFYQHIIGEYWDKERDYIDQNYSTILFNFNEIDLEKTFKIETQWTIDQLQGYFNSWSSVQNYKDKNKGNNPVEQLIKDITPKWNTWQHQITFPIFIRIGTPINNKI</sequence>
<comment type="caution">
    <text evidence="5">The sequence shown here is derived from an EMBL/GenBank/DDBJ whole genome shotgun (WGS) entry which is preliminary data.</text>
</comment>
<dbReference type="PANTHER" id="PTHR44942">
    <property type="entry name" value="METHYLTRANSF_11 DOMAIN-CONTAINING PROTEIN"/>
    <property type="match status" value="1"/>
</dbReference>
<keyword evidence="3" id="KW-0808">Transferase</keyword>
<dbReference type="EMBL" id="JACLHY010000028">
    <property type="protein sequence ID" value="MBC8770116.1"/>
    <property type="molecule type" value="Genomic_DNA"/>
</dbReference>
<keyword evidence="2 5" id="KW-0489">Methyltransferase</keyword>
<keyword evidence="6" id="KW-1185">Reference proteome</keyword>
<dbReference type="Gene3D" id="3.40.50.150">
    <property type="entry name" value="Vaccinia Virus protein VP39"/>
    <property type="match status" value="1"/>
</dbReference>
<evidence type="ECO:0000313" key="6">
    <source>
        <dbReference type="Proteomes" id="UP000618952"/>
    </source>
</evidence>
<dbReference type="GO" id="GO:0032259">
    <property type="term" value="P:methylation"/>
    <property type="evidence" value="ECO:0007669"/>
    <property type="project" value="UniProtKB-KW"/>
</dbReference>
<dbReference type="InterPro" id="IPR029063">
    <property type="entry name" value="SAM-dependent_MTases_sf"/>
</dbReference>
<evidence type="ECO:0000256" key="1">
    <source>
        <dbReference type="ARBA" id="ARBA00008361"/>
    </source>
</evidence>
<evidence type="ECO:0000256" key="2">
    <source>
        <dbReference type="ARBA" id="ARBA00022603"/>
    </source>
</evidence>
<dbReference type="InterPro" id="IPR051052">
    <property type="entry name" value="Diverse_substrate_MTase"/>
</dbReference>
<dbReference type="Pfam" id="PF08241">
    <property type="entry name" value="Methyltransf_11"/>
    <property type="match status" value="1"/>
</dbReference>
<dbReference type="SUPFAM" id="SSF53335">
    <property type="entry name" value="S-adenosyl-L-methionine-dependent methyltransferases"/>
    <property type="match status" value="1"/>
</dbReference>